<dbReference type="InterPro" id="IPR001789">
    <property type="entry name" value="Sig_transdc_resp-reg_receiver"/>
</dbReference>
<dbReference type="eggNOG" id="COG3706">
    <property type="taxonomic scope" value="Bacteria"/>
</dbReference>
<dbReference type="SUPFAM" id="SSF55073">
    <property type="entry name" value="Nucleotide cyclase"/>
    <property type="match status" value="1"/>
</dbReference>
<dbReference type="InterPro" id="IPR043128">
    <property type="entry name" value="Rev_trsase/Diguanyl_cyclase"/>
</dbReference>
<dbReference type="STRING" id="1333998.M2A_2851"/>
<dbReference type="GO" id="GO:1902201">
    <property type="term" value="P:negative regulation of bacterial-type flagellum-dependent cell motility"/>
    <property type="evidence" value="ECO:0007669"/>
    <property type="project" value="TreeGrafter"/>
</dbReference>
<dbReference type="PROSITE" id="PS50887">
    <property type="entry name" value="GGDEF"/>
    <property type="match status" value="1"/>
</dbReference>
<dbReference type="InterPro" id="IPR050469">
    <property type="entry name" value="Diguanylate_Cyclase"/>
</dbReference>
<dbReference type="InterPro" id="IPR000160">
    <property type="entry name" value="GGDEF_dom"/>
</dbReference>
<dbReference type="GO" id="GO:0043709">
    <property type="term" value="P:cell adhesion involved in single-species biofilm formation"/>
    <property type="evidence" value="ECO:0007669"/>
    <property type="project" value="TreeGrafter"/>
</dbReference>
<keyword evidence="7" id="KW-1185">Reference proteome</keyword>
<evidence type="ECO:0000313" key="7">
    <source>
        <dbReference type="Proteomes" id="UP000028702"/>
    </source>
</evidence>
<dbReference type="PANTHER" id="PTHR45138">
    <property type="entry name" value="REGULATORY COMPONENTS OF SENSORY TRANSDUCTION SYSTEM"/>
    <property type="match status" value="1"/>
</dbReference>
<accession>A0A081BE84</accession>
<evidence type="ECO:0000256" key="3">
    <source>
        <dbReference type="PROSITE-ProRule" id="PRU00169"/>
    </source>
</evidence>
<dbReference type="EC" id="2.7.7.65" evidence="1"/>
<evidence type="ECO:0000313" key="6">
    <source>
        <dbReference type="EMBL" id="GAK46352.1"/>
    </source>
</evidence>
<dbReference type="AlphaFoldDB" id="A0A081BE84"/>
<feature type="domain" description="GGDEF" evidence="5">
    <location>
        <begin position="322"/>
        <end position="457"/>
    </location>
</feature>
<feature type="domain" description="Response regulatory" evidence="4">
    <location>
        <begin position="157"/>
        <end position="272"/>
    </location>
</feature>
<evidence type="ECO:0000259" key="4">
    <source>
        <dbReference type="PROSITE" id="PS50110"/>
    </source>
</evidence>
<reference evidence="6 7" key="1">
    <citation type="submission" date="2014-07" db="EMBL/GenBank/DDBJ databases">
        <title>Tepidicaulis marinum gen. nov., sp. nov., a novel marine bacterium denitrifying nitrate to nitrous oxide strictly under microaerobic conditions.</title>
        <authorList>
            <person name="Takeuchi M."/>
            <person name="Yamagishi T."/>
            <person name="Kamagata Y."/>
            <person name="Oshima K."/>
            <person name="Hattori M."/>
            <person name="Katayama T."/>
            <person name="Hanada S."/>
            <person name="Tamaki H."/>
            <person name="Marumo K."/>
            <person name="Maeda H."/>
            <person name="Nedachi M."/>
            <person name="Iwasaki W."/>
            <person name="Suwa Y."/>
            <person name="Sakata S."/>
        </authorList>
    </citation>
    <scope>NUCLEOTIDE SEQUENCE [LARGE SCALE GENOMIC DNA]</scope>
    <source>
        <strain evidence="6 7">MA2</strain>
    </source>
</reference>
<dbReference type="Pfam" id="PF00072">
    <property type="entry name" value="Response_reg"/>
    <property type="match status" value="2"/>
</dbReference>
<dbReference type="FunFam" id="3.40.50.2300:FF:000574">
    <property type="entry name" value="Response regulator PleD"/>
    <property type="match status" value="1"/>
</dbReference>
<feature type="modified residue" description="4-aspartylphosphate" evidence="3">
    <location>
        <position position="53"/>
    </location>
</feature>
<dbReference type="InterPro" id="IPR029787">
    <property type="entry name" value="Nucleotide_cyclase"/>
</dbReference>
<dbReference type="CDD" id="cd01949">
    <property type="entry name" value="GGDEF"/>
    <property type="match status" value="1"/>
</dbReference>
<evidence type="ECO:0000256" key="1">
    <source>
        <dbReference type="ARBA" id="ARBA00012528"/>
    </source>
</evidence>
<dbReference type="SMART" id="SM00448">
    <property type="entry name" value="REC"/>
    <property type="match status" value="2"/>
</dbReference>
<organism evidence="6 7">
    <name type="scientific">Tepidicaulis marinus</name>
    <dbReference type="NCBI Taxonomy" id="1333998"/>
    <lineage>
        <taxon>Bacteria</taxon>
        <taxon>Pseudomonadati</taxon>
        <taxon>Pseudomonadota</taxon>
        <taxon>Alphaproteobacteria</taxon>
        <taxon>Hyphomicrobiales</taxon>
        <taxon>Parvibaculaceae</taxon>
        <taxon>Tepidicaulis</taxon>
    </lineage>
</organism>
<evidence type="ECO:0000256" key="2">
    <source>
        <dbReference type="ARBA" id="ARBA00034247"/>
    </source>
</evidence>
<dbReference type="NCBIfam" id="NF007135">
    <property type="entry name" value="PRK09581.1"/>
    <property type="match status" value="1"/>
</dbReference>
<dbReference type="Gene3D" id="3.30.70.270">
    <property type="match status" value="1"/>
</dbReference>
<dbReference type="RefSeq" id="WP_045448860.1">
    <property type="nucleotide sequence ID" value="NZ_BBIO01000018.1"/>
</dbReference>
<dbReference type="GO" id="GO:0000160">
    <property type="term" value="P:phosphorelay signal transduction system"/>
    <property type="evidence" value="ECO:0007669"/>
    <property type="project" value="InterPro"/>
</dbReference>
<dbReference type="SUPFAM" id="SSF52172">
    <property type="entry name" value="CheY-like"/>
    <property type="match status" value="2"/>
</dbReference>
<dbReference type="FunFam" id="3.30.70.270:FF:000001">
    <property type="entry name" value="Diguanylate cyclase domain protein"/>
    <property type="match status" value="1"/>
</dbReference>
<dbReference type="EMBL" id="BBIO01000018">
    <property type="protein sequence ID" value="GAK46352.1"/>
    <property type="molecule type" value="Genomic_DNA"/>
</dbReference>
<sequence length="457" mass="50523">MTARVLIVDDVPANLKLLDAKLSAEYFEVLQAASGPEALEVAQKELPDIVLLDVMMPGMDGFEVCRRLRADAHTKHIPVIMVTALDQQSDRVQGLEAGADDFLTKPVNDVALFARVKSLVRLKMLMDELRMRESTGQRIGLVEPGEPEGPSCEIKGRVLLLDDREISCRRIAETLAEVHDVAVLGDPNRLLSVVQDNHYDLIVISLSLQEVDGLRLCSQLKSLDATRNIPVLALVEEGDMPRLVRALDIGVNDYLLRPLDRSELLARCKTQLRHKRYQDQLRQTVQESLEAAITDPLTGLYNRRYMTHHLGTLVAQHNETGKPVSLLVLDIDYFKPVNDTHGHAVGDDVLKEFARRMQANVRGVDLACRLGGEEFVVVMPDTDVALAYSIAERLRQQIADRAFAAAQGAVELKITVSIGVAATLGIADDASALLERADQALYRAKREGRNRVVAEAA</sequence>
<comment type="caution">
    <text evidence="6">The sequence shown here is derived from an EMBL/GenBank/DDBJ whole genome shotgun (WGS) entry which is preliminary data.</text>
</comment>
<dbReference type="PANTHER" id="PTHR45138:SF9">
    <property type="entry name" value="DIGUANYLATE CYCLASE DGCM-RELATED"/>
    <property type="match status" value="1"/>
</dbReference>
<proteinExistence type="predicted"/>
<feature type="domain" description="Response regulatory" evidence="4">
    <location>
        <begin position="4"/>
        <end position="120"/>
    </location>
</feature>
<dbReference type="GO" id="GO:0005886">
    <property type="term" value="C:plasma membrane"/>
    <property type="evidence" value="ECO:0007669"/>
    <property type="project" value="TreeGrafter"/>
</dbReference>
<dbReference type="InterPro" id="IPR011006">
    <property type="entry name" value="CheY-like_superfamily"/>
</dbReference>
<dbReference type="Gene3D" id="3.20.20.70">
    <property type="entry name" value="Aldolase class I"/>
    <property type="match status" value="1"/>
</dbReference>
<dbReference type="PROSITE" id="PS50110">
    <property type="entry name" value="RESPONSE_REGULATORY"/>
    <property type="match status" value="2"/>
</dbReference>
<dbReference type="SMART" id="SM00267">
    <property type="entry name" value="GGDEF"/>
    <property type="match status" value="1"/>
</dbReference>
<evidence type="ECO:0000259" key="5">
    <source>
        <dbReference type="PROSITE" id="PS50887"/>
    </source>
</evidence>
<name>A0A081BE84_9HYPH</name>
<protein>
    <recommendedName>
        <fullName evidence="1">diguanylate cyclase</fullName>
        <ecNumber evidence="1">2.7.7.65</ecNumber>
    </recommendedName>
</protein>
<dbReference type="eggNOG" id="COG0745">
    <property type="taxonomic scope" value="Bacteria"/>
</dbReference>
<comment type="catalytic activity">
    <reaction evidence="2">
        <text>2 GTP = 3',3'-c-di-GMP + 2 diphosphate</text>
        <dbReference type="Rhea" id="RHEA:24898"/>
        <dbReference type="ChEBI" id="CHEBI:33019"/>
        <dbReference type="ChEBI" id="CHEBI:37565"/>
        <dbReference type="ChEBI" id="CHEBI:58805"/>
        <dbReference type="EC" id="2.7.7.65"/>
    </reaction>
</comment>
<comment type="caution">
    <text evidence="3">Lacks conserved residue(s) required for the propagation of feature annotation.</text>
</comment>
<dbReference type="Proteomes" id="UP000028702">
    <property type="component" value="Unassembled WGS sequence"/>
</dbReference>
<dbReference type="CDD" id="cd17538">
    <property type="entry name" value="REC_D1_PleD-like"/>
    <property type="match status" value="1"/>
</dbReference>
<keyword evidence="3" id="KW-0597">Phosphoprotein</keyword>
<dbReference type="GO" id="GO:0052621">
    <property type="term" value="F:diguanylate cyclase activity"/>
    <property type="evidence" value="ECO:0007669"/>
    <property type="project" value="UniProtKB-EC"/>
</dbReference>
<gene>
    <name evidence="6" type="ORF">M2A_2851</name>
</gene>
<dbReference type="InterPro" id="IPR013785">
    <property type="entry name" value="Aldolase_TIM"/>
</dbReference>
<dbReference type="Gene3D" id="3.40.50.2300">
    <property type="match status" value="1"/>
</dbReference>
<dbReference type="Pfam" id="PF00990">
    <property type="entry name" value="GGDEF"/>
    <property type="match status" value="1"/>
</dbReference>
<dbReference type="NCBIfam" id="TIGR00254">
    <property type="entry name" value="GGDEF"/>
    <property type="match status" value="1"/>
</dbReference>